<evidence type="ECO:0000256" key="2">
    <source>
        <dbReference type="SAM" id="SignalP"/>
    </source>
</evidence>
<evidence type="ECO:0000256" key="1">
    <source>
        <dbReference type="ARBA" id="ARBA00008814"/>
    </source>
</evidence>
<dbReference type="Gene3D" id="3.40.50.1980">
    <property type="entry name" value="Nitrogenase molybdenum iron protein domain"/>
    <property type="match status" value="2"/>
</dbReference>
<feature type="chain" id="PRO_5009258152" evidence="2">
    <location>
        <begin position="25"/>
        <end position="348"/>
    </location>
</feature>
<dbReference type="RefSeq" id="WP_155860832.1">
    <property type="nucleotide sequence ID" value="NZ_LT629765.1"/>
</dbReference>
<dbReference type="AlphaFoldDB" id="A0A1H1QVS3"/>
<dbReference type="PROSITE" id="PS51257">
    <property type="entry name" value="PROKAR_LIPOPROTEIN"/>
    <property type="match status" value="1"/>
</dbReference>
<proteinExistence type="inferred from homology"/>
<dbReference type="PANTHER" id="PTHR30535">
    <property type="entry name" value="VITAMIN B12-BINDING PROTEIN"/>
    <property type="match status" value="1"/>
</dbReference>
<comment type="similarity">
    <text evidence="1">Belongs to the bacterial solute-binding protein 8 family.</text>
</comment>
<dbReference type="InterPro" id="IPR050902">
    <property type="entry name" value="ABC_Transporter_SBP"/>
</dbReference>
<accession>A0A1H1QVS3</accession>
<dbReference type="eggNOG" id="COG4558">
    <property type="taxonomic scope" value="Bacteria"/>
</dbReference>
<dbReference type="Proteomes" id="UP000182237">
    <property type="component" value="Chromosome I"/>
</dbReference>
<reference evidence="4 5" key="1">
    <citation type="submission" date="2016-10" db="EMBL/GenBank/DDBJ databases">
        <authorList>
            <person name="de Groot N.N."/>
        </authorList>
    </citation>
    <scope>NUCLEOTIDE SEQUENCE [LARGE SCALE GENOMIC DNA]</scope>
    <source>
        <strain evidence="4 5">DSM 45434</strain>
    </source>
</reference>
<protein>
    <submittedName>
        <fullName evidence="4">Iron complex transport system substrate-binding protein</fullName>
    </submittedName>
</protein>
<name>A0A1H1QVS3_9CORY</name>
<evidence type="ECO:0000259" key="3">
    <source>
        <dbReference type="PROSITE" id="PS50983"/>
    </source>
</evidence>
<dbReference type="SUPFAM" id="SSF53807">
    <property type="entry name" value="Helical backbone' metal receptor"/>
    <property type="match status" value="1"/>
</dbReference>
<dbReference type="PANTHER" id="PTHR30535:SF4">
    <property type="entry name" value="HEMIN-BINDING PERIPLASMIC PROTEIN HMUT"/>
    <property type="match status" value="1"/>
</dbReference>
<evidence type="ECO:0000313" key="5">
    <source>
        <dbReference type="Proteomes" id="UP000182237"/>
    </source>
</evidence>
<dbReference type="Pfam" id="PF01497">
    <property type="entry name" value="Peripla_BP_2"/>
    <property type="match status" value="1"/>
</dbReference>
<keyword evidence="5" id="KW-1185">Reference proteome</keyword>
<dbReference type="PROSITE" id="PS50983">
    <property type="entry name" value="FE_B12_PBP"/>
    <property type="match status" value="1"/>
</dbReference>
<feature type="signal peptide" evidence="2">
    <location>
        <begin position="1"/>
        <end position="24"/>
    </location>
</feature>
<dbReference type="EMBL" id="LT629765">
    <property type="protein sequence ID" value="SDS27550.1"/>
    <property type="molecule type" value="Genomic_DNA"/>
</dbReference>
<keyword evidence="2" id="KW-0732">Signal</keyword>
<sequence>MTKRCSLVAAVCAAALALSSCASWDTPIEPVAVEATGDPRTTQGASIISQVPEVEPVTATPQHLLPVSLTDADGYDVEVTDTSRILALDLYGTYTKTLRGLGLGDNIIGRTVSSDEPSLADRPVVTENGHSLNVEAILNLAPSLVIVDHSVGPQEAIDQIRAAGVTTVVMEPQRSIDSIGADIETLAAVVGEPEAGAELAERSERELQQAKEAIAKVVPEQPLRMSFLYARGTGGVFYLLGEEAATDDLIGALGGVDVNTQNGIGAPSPASPEALAEVNPEVFVMMTGGLKSTGDIEGLLQRPGVAQTIAGQNRRVLALPDGDSLAFGPQTGQLLLSAANALYGGQQS</sequence>
<evidence type="ECO:0000313" key="4">
    <source>
        <dbReference type="EMBL" id="SDS27550.1"/>
    </source>
</evidence>
<dbReference type="STRING" id="1203190.GCA_000312345_01340"/>
<feature type="domain" description="Fe/B12 periplasmic-binding" evidence="3">
    <location>
        <begin position="86"/>
        <end position="348"/>
    </location>
</feature>
<organism evidence="4 5">
    <name type="scientific">Corynebacterium timonense</name>
    <dbReference type="NCBI Taxonomy" id="441500"/>
    <lineage>
        <taxon>Bacteria</taxon>
        <taxon>Bacillati</taxon>
        <taxon>Actinomycetota</taxon>
        <taxon>Actinomycetes</taxon>
        <taxon>Mycobacteriales</taxon>
        <taxon>Corynebacteriaceae</taxon>
        <taxon>Corynebacterium</taxon>
    </lineage>
</organism>
<dbReference type="InterPro" id="IPR002491">
    <property type="entry name" value="ABC_transptr_periplasmic_BD"/>
</dbReference>
<gene>
    <name evidence="4" type="ORF">SAMN04488539_1351</name>
</gene>
<dbReference type="OrthoDB" id="9797736at2"/>